<comment type="caution">
    <text evidence="1">The sequence shown here is derived from an EMBL/GenBank/DDBJ whole genome shotgun (WGS) entry which is preliminary data.</text>
</comment>
<proteinExistence type="predicted"/>
<sequence length="77" mass="8753">MGLKELKFLYFLRFPQFCSNFLTIVRCRNSATGGLTNGSSEILKAPSTRRVEDHLSITTFNPSPLSILTQEFSYFIT</sequence>
<evidence type="ECO:0000313" key="2">
    <source>
        <dbReference type="Proteomes" id="UP001056120"/>
    </source>
</evidence>
<reference evidence="2" key="1">
    <citation type="journal article" date="2022" name="Mol. Ecol. Resour.">
        <title>The genomes of chicory, endive, great burdock and yacon provide insights into Asteraceae palaeo-polyploidization history and plant inulin production.</title>
        <authorList>
            <person name="Fan W."/>
            <person name="Wang S."/>
            <person name="Wang H."/>
            <person name="Wang A."/>
            <person name="Jiang F."/>
            <person name="Liu H."/>
            <person name="Zhao H."/>
            <person name="Xu D."/>
            <person name="Zhang Y."/>
        </authorList>
    </citation>
    <scope>NUCLEOTIDE SEQUENCE [LARGE SCALE GENOMIC DNA]</scope>
    <source>
        <strain evidence="2">cv. Yunnan</strain>
    </source>
</reference>
<name>A0ACB9HLE9_9ASTR</name>
<evidence type="ECO:0000313" key="1">
    <source>
        <dbReference type="EMBL" id="KAI3796545.1"/>
    </source>
</evidence>
<organism evidence="1 2">
    <name type="scientific">Smallanthus sonchifolius</name>
    <dbReference type="NCBI Taxonomy" id="185202"/>
    <lineage>
        <taxon>Eukaryota</taxon>
        <taxon>Viridiplantae</taxon>
        <taxon>Streptophyta</taxon>
        <taxon>Embryophyta</taxon>
        <taxon>Tracheophyta</taxon>
        <taxon>Spermatophyta</taxon>
        <taxon>Magnoliopsida</taxon>
        <taxon>eudicotyledons</taxon>
        <taxon>Gunneridae</taxon>
        <taxon>Pentapetalae</taxon>
        <taxon>asterids</taxon>
        <taxon>campanulids</taxon>
        <taxon>Asterales</taxon>
        <taxon>Asteraceae</taxon>
        <taxon>Asteroideae</taxon>
        <taxon>Heliantheae alliance</taxon>
        <taxon>Millerieae</taxon>
        <taxon>Smallanthus</taxon>
    </lineage>
</organism>
<keyword evidence="2" id="KW-1185">Reference proteome</keyword>
<dbReference type="Proteomes" id="UP001056120">
    <property type="component" value="Linkage Group LG12"/>
</dbReference>
<gene>
    <name evidence="1" type="ORF">L1987_39220</name>
</gene>
<accession>A0ACB9HLE9</accession>
<reference evidence="1 2" key="2">
    <citation type="journal article" date="2022" name="Mol. Ecol. Resour.">
        <title>The genomes of chicory, endive, great burdock and yacon provide insights into Asteraceae paleo-polyploidization history and plant inulin production.</title>
        <authorList>
            <person name="Fan W."/>
            <person name="Wang S."/>
            <person name="Wang H."/>
            <person name="Wang A."/>
            <person name="Jiang F."/>
            <person name="Liu H."/>
            <person name="Zhao H."/>
            <person name="Xu D."/>
            <person name="Zhang Y."/>
        </authorList>
    </citation>
    <scope>NUCLEOTIDE SEQUENCE [LARGE SCALE GENOMIC DNA]</scope>
    <source>
        <strain evidence="2">cv. Yunnan</strain>
        <tissue evidence="1">Leaves</tissue>
    </source>
</reference>
<protein>
    <submittedName>
        <fullName evidence="1">Uncharacterized protein</fullName>
    </submittedName>
</protein>
<dbReference type="EMBL" id="CM042029">
    <property type="protein sequence ID" value="KAI3796545.1"/>
    <property type="molecule type" value="Genomic_DNA"/>
</dbReference>